<evidence type="ECO:0000256" key="6">
    <source>
        <dbReference type="PROSITE-ProRule" id="PRU00504"/>
    </source>
</evidence>
<keyword evidence="2 7" id="KW-0812">Transmembrane</keyword>
<dbReference type="InterPro" id="IPR017452">
    <property type="entry name" value="GPCR_Rhodpsn_7TM"/>
</dbReference>
<sequence>MIRVLILTILINEILAVSFNQPKFCPTVKWNLKGERFTATEITATEMLRSLPLILFIDTNNTIYVNSGKEDVISVWYKDRSHPKSISYLSKVEILSMFVIDNGDIYIAYLNNTISKWIASTDSFVHVMNGESICADLFIDVNNNLYCSMVWEHVVIKRSLYKDKKTDIVIVAGTGSGGSAAYQLSYPTGIFVDTNLDLYVADGRNNRIQLFHSGERNATTVAGQGSLDFTISLLDPWSIVLDHEKYLFILDYGNGRVVRSGPHGFQCLLGCIAKEIKEYRLLYPSRLSFDVNGNLFVCDANGRRIQRFTLQKDSCVNVPSTTETTYSSFLTYNHTMFSRTLFDHPYYYFESIEIIVYKNDFYIITANSSIDLYGFVYKDHFDRFNPTANLLAWYGKCCNKDQFKFTLELQSSLKYVLVVTTYEQNVIGPFSIIIFGSNSVHLRRMEVPFINVLSNMDNGCQGYHDPITVRMMNDTRYILVVTTCSEFMTGHFSIEILGKNKVTFQPVNASSIISSTYSSQITNDSKTYYKDCNMSPYYYEAVRLTVPTNAVYAFSTEREKMTVPLYIYKHQFDPIQPRRNQIPVKYYGCRTHNYVEFTAMLQANITYILVVTDVIPMKTTPFFITVYWSTNVTLEAFSDNSTYCYIGGPCETHMKSIGLTLDDILYYKINRNMTINGQSLAIKISGALTIIMFVVGAISSACSILTFQNEKLRQVGCGLYLLASSITSLVTITLFTIKFWFVIITQMDTSIRLSILESGCKSIDTLLKLFFCWDAWLNACVAVERAVSVHRGISFNKDKSKRYARLVIFILPCCVMATLIHEPLYRLVFDYETRERQIISIEERAPAGTVIDKYAVCRTSYSSSVQDYDTAILFIHLVGPFIINLLSALFIIIRSARRRLAAQKKQTYKQHVCEQWKEHKQLIISPIVLLLLSTPRLIVSLLSACLKVADYAWLYLSAYFISFLPSILIFVIFVIPSTSYRKTFKEAFFRIFRKQRS</sequence>
<comment type="caution">
    <text evidence="10">The sequence shown here is derived from an EMBL/GenBank/DDBJ whole genome shotgun (WGS) entry which is preliminary data.</text>
</comment>
<dbReference type="InterPro" id="IPR050952">
    <property type="entry name" value="TRIM-NHL_E3_ligases"/>
</dbReference>
<dbReference type="AlphaFoldDB" id="A0A815QCW5"/>
<dbReference type="Pfam" id="PF01436">
    <property type="entry name" value="NHL"/>
    <property type="match status" value="1"/>
</dbReference>
<evidence type="ECO:0000256" key="5">
    <source>
        <dbReference type="ARBA" id="ARBA00023136"/>
    </source>
</evidence>
<keyword evidence="5 7" id="KW-0472">Membrane</keyword>
<evidence type="ECO:0000256" key="8">
    <source>
        <dbReference type="SAM" id="SignalP"/>
    </source>
</evidence>
<dbReference type="GO" id="GO:0016020">
    <property type="term" value="C:membrane"/>
    <property type="evidence" value="ECO:0007669"/>
    <property type="project" value="UniProtKB-SubCell"/>
</dbReference>
<dbReference type="PANTHER" id="PTHR24104">
    <property type="entry name" value="E3 UBIQUITIN-PROTEIN LIGASE NHLRC1-RELATED"/>
    <property type="match status" value="1"/>
</dbReference>
<feature type="chain" id="PRO_5033058554" description="G-protein coupled receptors family 1 profile domain-containing protein" evidence="8">
    <location>
        <begin position="17"/>
        <end position="997"/>
    </location>
</feature>
<accession>A0A815QCW5</accession>
<dbReference type="Gene3D" id="1.20.1070.10">
    <property type="entry name" value="Rhodopsin 7-helix transmembrane proteins"/>
    <property type="match status" value="1"/>
</dbReference>
<keyword evidence="8" id="KW-0732">Signal</keyword>
<protein>
    <recommendedName>
        <fullName evidence="9">G-protein coupled receptors family 1 profile domain-containing protein</fullName>
    </recommendedName>
</protein>
<feature type="transmembrane region" description="Helical" evidence="7">
    <location>
        <begin position="719"/>
        <end position="745"/>
    </location>
</feature>
<feature type="domain" description="G-protein coupled receptors family 1 profile" evidence="9">
    <location>
        <begin position="699"/>
        <end position="973"/>
    </location>
</feature>
<proteinExistence type="predicted"/>
<keyword evidence="11" id="KW-1185">Reference proteome</keyword>
<dbReference type="PROSITE" id="PS50262">
    <property type="entry name" value="G_PROTEIN_RECEP_F1_2"/>
    <property type="match status" value="1"/>
</dbReference>
<evidence type="ECO:0000256" key="3">
    <source>
        <dbReference type="ARBA" id="ARBA00022737"/>
    </source>
</evidence>
<dbReference type="SUPFAM" id="SSF101898">
    <property type="entry name" value="NHL repeat"/>
    <property type="match status" value="1"/>
</dbReference>
<dbReference type="CDD" id="cd05819">
    <property type="entry name" value="NHL"/>
    <property type="match status" value="1"/>
</dbReference>
<feature type="transmembrane region" description="Helical" evidence="7">
    <location>
        <begin position="680"/>
        <end position="707"/>
    </location>
</feature>
<name>A0A815QCW5_ADIRI</name>
<dbReference type="GO" id="GO:0008270">
    <property type="term" value="F:zinc ion binding"/>
    <property type="evidence" value="ECO:0007669"/>
    <property type="project" value="UniProtKB-KW"/>
</dbReference>
<evidence type="ECO:0000256" key="4">
    <source>
        <dbReference type="ARBA" id="ARBA00022989"/>
    </source>
</evidence>
<dbReference type="PANTHER" id="PTHR24104:SF25">
    <property type="entry name" value="PROTEIN LIN-41"/>
    <property type="match status" value="1"/>
</dbReference>
<dbReference type="InterPro" id="IPR001258">
    <property type="entry name" value="NHL_repeat"/>
</dbReference>
<feature type="transmembrane region" description="Helical" evidence="7">
    <location>
        <begin position="803"/>
        <end position="821"/>
    </location>
</feature>
<evidence type="ECO:0000256" key="2">
    <source>
        <dbReference type="ARBA" id="ARBA00022692"/>
    </source>
</evidence>
<evidence type="ECO:0000256" key="1">
    <source>
        <dbReference type="ARBA" id="ARBA00004370"/>
    </source>
</evidence>
<evidence type="ECO:0000313" key="10">
    <source>
        <dbReference type="EMBL" id="CAF1460081.1"/>
    </source>
</evidence>
<dbReference type="SUPFAM" id="SSF81321">
    <property type="entry name" value="Family A G protein-coupled receptor-like"/>
    <property type="match status" value="1"/>
</dbReference>
<feature type="transmembrane region" description="Helical" evidence="7">
    <location>
        <begin position="927"/>
        <end position="946"/>
    </location>
</feature>
<evidence type="ECO:0000259" key="9">
    <source>
        <dbReference type="PROSITE" id="PS50262"/>
    </source>
</evidence>
<dbReference type="Proteomes" id="UP000663828">
    <property type="component" value="Unassembled WGS sequence"/>
</dbReference>
<dbReference type="Gene3D" id="2.120.10.30">
    <property type="entry name" value="TolB, C-terminal domain"/>
    <property type="match status" value="1"/>
</dbReference>
<dbReference type="PROSITE" id="PS51125">
    <property type="entry name" value="NHL"/>
    <property type="match status" value="1"/>
</dbReference>
<keyword evidence="4 7" id="KW-1133">Transmembrane helix</keyword>
<feature type="transmembrane region" description="Helical" evidence="7">
    <location>
        <begin position="871"/>
        <end position="893"/>
    </location>
</feature>
<feature type="repeat" description="NHL" evidence="6">
    <location>
        <begin position="175"/>
        <end position="214"/>
    </location>
</feature>
<evidence type="ECO:0000256" key="7">
    <source>
        <dbReference type="SAM" id="Phobius"/>
    </source>
</evidence>
<evidence type="ECO:0000313" key="11">
    <source>
        <dbReference type="Proteomes" id="UP000663828"/>
    </source>
</evidence>
<feature type="transmembrane region" description="Helical" evidence="7">
    <location>
        <begin position="952"/>
        <end position="975"/>
    </location>
</feature>
<dbReference type="EMBL" id="CAJNOR010003923">
    <property type="protein sequence ID" value="CAF1460081.1"/>
    <property type="molecule type" value="Genomic_DNA"/>
</dbReference>
<gene>
    <name evidence="10" type="ORF">XAT740_LOCUS37386</name>
</gene>
<comment type="subcellular location">
    <subcellularLocation>
        <location evidence="1">Membrane</location>
    </subcellularLocation>
</comment>
<keyword evidence="3" id="KW-0677">Repeat</keyword>
<organism evidence="10 11">
    <name type="scientific">Adineta ricciae</name>
    <name type="common">Rotifer</name>
    <dbReference type="NCBI Taxonomy" id="249248"/>
    <lineage>
        <taxon>Eukaryota</taxon>
        <taxon>Metazoa</taxon>
        <taxon>Spiralia</taxon>
        <taxon>Gnathifera</taxon>
        <taxon>Rotifera</taxon>
        <taxon>Eurotatoria</taxon>
        <taxon>Bdelloidea</taxon>
        <taxon>Adinetida</taxon>
        <taxon>Adinetidae</taxon>
        <taxon>Adineta</taxon>
    </lineage>
</organism>
<reference evidence="10" key="1">
    <citation type="submission" date="2021-02" db="EMBL/GenBank/DDBJ databases">
        <authorList>
            <person name="Nowell W R."/>
        </authorList>
    </citation>
    <scope>NUCLEOTIDE SEQUENCE</scope>
</reference>
<dbReference type="InterPro" id="IPR011042">
    <property type="entry name" value="6-blade_b-propeller_TolB-like"/>
</dbReference>
<feature type="signal peptide" evidence="8">
    <location>
        <begin position="1"/>
        <end position="16"/>
    </location>
</feature>